<dbReference type="AlphaFoldDB" id="A0AAW5BNW0"/>
<dbReference type="Gene3D" id="3.20.20.70">
    <property type="entry name" value="Aldolase class I"/>
    <property type="match status" value="1"/>
</dbReference>
<evidence type="ECO:0000313" key="5">
    <source>
        <dbReference type="EMBL" id="MCG4745492.1"/>
    </source>
</evidence>
<comment type="subcellular location">
    <subcellularLocation>
        <location evidence="1">Cytoplasm</location>
    </subcellularLocation>
</comment>
<evidence type="ECO:0000256" key="4">
    <source>
        <dbReference type="ARBA" id="ARBA00023270"/>
    </source>
</evidence>
<dbReference type="PROSITE" id="PS00958">
    <property type="entry name" value="TRANSALDOLASE_2"/>
    <property type="match status" value="1"/>
</dbReference>
<keyword evidence="3" id="KW-0808">Transferase</keyword>
<dbReference type="GO" id="GO:0005737">
    <property type="term" value="C:cytoplasm"/>
    <property type="evidence" value="ECO:0007669"/>
    <property type="project" value="UniProtKB-SubCell"/>
</dbReference>
<dbReference type="GO" id="GO:0016740">
    <property type="term" value="F:transferase activity"/>
    <property type="evidence" value="ECO:0007669"/>
    <property type="project" value="UniProtKB-KW"/>
</dbReference>
<dbReference type="NCBIfam" id="TIGR00875">
    <property type="entry name" value="fsa_talC_mipB"/>
    <property type="match status" value="1"/>
</dbReference>
<protein>
    <submittedName>
        <fullName evidence="5">Fructose-6-phosphate aldolase</fullName>
    </submittedName>
</protein>
<proteinExistence type="predicted"/>
<evidence type="ECO:0000256" key="2">
    <source>
        <dbReference type="ARBA" id="ARBA00022490"/>
    </source>
</evidence>
<dbReference type="PANTHER" id="PTHR10683:SF40">
    <property type="entry name" value="FRUCTOSE-6-PHOSPHATE ALDOLASE 1-RELATED"/>
    <property type="match status" value="1"/>
</dbReference>
<dbReference type="InterPro" id="IPR004731">
    <property type="entry name" value="Transaldolase_3B/F6P_aldolase"/>
</dbReference>
<dbReference type="GeneID" id="97204358"/>
<dbReference type="Proteomes" id="UP000669239">
    <property type="component" value="Unassembled WGS sequence"/>
</dbReference>
<dbReference type="GO" id="GO:0016832">
    <property type="term" value="F:aldehyde-lyase activity"/>
    <property type="evidence" value="ECO:0007669"/>
    <property type="project" value="InterPro"/>
</dbReference>
<comment type="caution">
    <text evidence="5">The sequence shown here is derived from an EMBL/GenBank/DDBJ whole genome shotgun (WGS) entry which is preliminary data.</text>
</comment>
<keyword evidence="2" id="KW-0963">Cytoplasm</keyword>
<dbReference type="InterPro" id="IPR033919">
    <property type="entry name" value="TSA/FSA_arc/bac"/>
</dbReference>
<dbReference type="EMBL" id="JAKNGE010000009">
    <property type="protein sequence ID" value="MCG4745492.1"/>
    <property type="molecule type" value="Genomic_DNA"/>
</dbReference>
<dbReference type="EMBL" id="JAAITT010000003">
    <property type="protein sequence ID" value="NSJ47622.1"/>
    <property type="molecule type" value="Genomic_DNA"/>
</dbReference>
<dbReference type="Pfam" id="PF00923">
    <property type="entry name" value="TAL_FSA"/>
    <property type="match status" value="1"/>
</dbReference>
<evidence type="ECO:0000256" key="1">
    <source>
        <dbReference type="ARBA" id="ARBA00004496"/>
    </source>
</evidence>
<reference evidence="6 7" key="1">
    <citation type="journal article" date="2020" name="Cell Host Microbe">
        <title>Functional and Genomic Variation between Human-Derived Isolates of Lachnospiraceae Reveals Inter- and Intra-Species Diversity.</title>
        <authorList>
            <person name="Sorbara M.T."/>
            <person name="Littmann E.R."/>
            <person name="Fontana E."/>
            <person name="Moody T.U."/>
            <person name="Kohout C.E."/>
            <person name="Gjonbalaj M."/>
            <person name="Eaton V."/>
            <person name="Seok R."/>
            <person name="Leiner I.M."/>
            <person name="Pamer E.G."/>
        </authorList>
    </citation>
    <scope>NUCLEOTIDE SEQUENCE [LARGE SCALE GENOMIC DNA]</scope>
    <source>
        <strain evidence="6 7">MSK.1.17</strain>
    </source>
</reference>
<dbReference type="InterPro" id="IPR018225">
    <property type="entry name" value="Transaldolase_AS"/>
</dbReference>
<keyword evidence="7" id="KW-1185">Reference proteome</keyword>
<dbReference type="CDD" id="cd00956">
    <property type="entry name" value="Transaldolase_FSA"/>
    <property type="match status" value="1"/>
</dbReference>
<dbReference type="RefSeq" id="WP_008719743.1">
    <property type="nucleotide sequence ID" value="NZ_BAABZL010000001.1"/>
</dbReference>
<dbReference type="InterPro" id="IPR013785">
    <property type="entry name" value="Aldolase_TIM"/>
</dbReference>
<reference evidence="6" key="2">
    <citation type="submission" date="2020-02" db="EMBL/GenBank/DDBJ databases">
        <authorList>
            <person name="Littmann E."/>
            <person name="Sorbara M."/>
        </authorList>
    </citation>
    <scope>NUCLEOTIDE SEQUENCE</scope>
    <source>
        <strain evidence="6">MSK.1.17</strain>
    </source>
</reference>
<keyword evidence="4" id="KW-0704">Schiff base</keyword>
<evidence type="ECO:0000313" key="6">
    <source>
        <dbReference type="EMBL" id="NSJ47622.1"/>
    </source>
</evidence>
<dbReference type="SUPFAM" id="SSF51569">
    <property type="entry name" value="Aldolase"/>
    <property type="match status" value="1"/>
</dbReference>
<dbReference type="PANTHER" id="PTHR10683">
    <property type="entry name" value="TRANSALDOLASE"/>
    <property type="match status" value="1"/>
</dbReference>
<dbReference type="GO" id="GO:0005975">
    <property type="term" value="P:carbohydrate metabolic process"/>
    <property type="evidence" value="ECO:0007669"/>
    <property type="project" value="InterPro"/>
</dbReference>
<evidence type="ECO:0000256" key="3">
    <source>
        <dbReference type="ARBA" id="ARBA00022679"/>
    </source>
</evidence>
<dbReference type="FunFam" id="3.20.20.70:FF:000018">
    <property type="entry name" value="Probable transaldolase"/>
    <property type="match status" value="1"/>
</dbReference>
<evidence type="ECO:0000313" key="7">
    <source>
        <dbReference type="Proteomes" id="UP000669239"/>
    </source>
</evidence>
<accession>A0AAW5BNW0</accession>
<evidence type="ECO:0000313" key="8">
    <source>
        <dbReference type="Proteomes" id="UP001299608"/>
    </source>
</evidence>
<name>A0AAW5BNW0_9FIRM</name>
<gene>
    <name evidence="5" type="primary">fsa</name>
    <name evidence="6" type="ORF">G5B36_02770</name>
    <name evidence="5" type="ORF">L0N08_08745</name>
</gene>
<dbReference type="InterPro" id="IPR001585">
    <property type="entry name" value="TAL/FSA"/>
</dbReference>
<dbReference type="Proteomes" id="UP001299608">
    <property type="component" value="Unassembled WGS sequence"/>
</dbReference>
<organism evidence="5 8">
    <name type="scientific">Enterocloster aldenensis</name>
    <dbReference type="NCBI Taxonomy" id="358742"/>
    <lineage>
        <taxon>Bacteria</taxon>
        <taxon>Bacillati</taxon>
        <taxon>Bacillota</taxon>
        <taxon>Clostridia</taxon>
        <taxon>Lachnospirales</taxon>
        <taxon>Lachnospiraceae</taxon>
        <taxon>Enterocloster</taxon>
    </lineage>
</organism>
<dbReference type="PROSITE" id="PS01054">
    <property type="entry name" value="TRANSALDOLASE_1"/>
    <property type="match status" value="1"/>
</dbReference>
<reference evidence="5" key="3">
    <citation type="submission" date="2022-01" db="EMBL/GenBank/DDBJ databases">
        <title>Collection of gut derived symbiotic bacterial strains cultured from healthy donors.</title>
        <authorList>
            <person name="Lin H."/>
            <person name="Kohout C."/>
            <person name="Waligurski E."/>
            <person name="Pamer E.G."/>
        </authorList>
    </citation>
    <scope>NUCLEOTIDE SEQUENCE</scope>
    <source>
        <strain evidence="5">DFI.6.55</strain>
    </source>
</reference>
<sequence>MKFFIDTANLEEIEEMSAYGIVDGVTTNPSIIAREGKDLKETLIRICNMVDGPISGEVLALDAETMIKEGLEIAGWHRNMVVKIPMTPEGIKAVRALSAKGIRTNVTTVYDSAQALVAAKAGATYVSPFVGRSDDVLMDGLGMLAEISLIYRIHNIKTEIIAASMRTPAYVVGAAKAGADIATIPYECMKKLFWHPMTDVSLDGFMSDWKKAMGDKKIL</sequence>